<name>A0AAE1ELQ3_PETCI</name>
<evidence type="ECO:0000313" key="2">
    <source>
        <dbReference type="EMBL" id="KAK3855285.1"/>
    </source>
</evidence>
<evidence type="ECO:0000313" key="3">
    <source>
        <dbReference type="Proteomes" id="UP001286313"/>
    </source>
</evidence>
<feature type="region of interest" description="Disordered" evidence="1">
    <location>
        <begin position="1"/>
        <end position="36"/>
    </location>
</feature>
<dbReference type="EMBL" id="JAWQEG010006274">
    <property type="protein sequence ID" value="KAK3855285.1"/>
    <property type="molecule type" value="Genomic_DNA"/>
</dbReference>
<organism evidence="2 3">
    <name type="scientific">Petrolisthes cinctipes</name>
    <name type="common">Flat porcelain crab</name>
    <dbReference type="NCBI Taxonomy" id="88211"/>
    <lineage>
        <taxon>Eukaryota</taxon>
        <taxon>Metazoa</taxon>
        <taxon>Ecdysozoa</taxon>
        <taxon>Arthropoda</taxon>
        <taxon>Crustacea</taxon>
        <taxon>Multicrustacea</taxon>
        <taxon>Malacostraca</taxon>
        <taxon>Eumalacostraca</taxon>
        <taxon>Eucarida</taxon>
        <taxon>Decapoda</taxon>
        <taxon>Pleocyemata</taxon>
        <taxon>Anomura</taxon>
        <taxon>Galatheoidea</taxon>
        <taxon>Porcellanidae</taxon>
        <taxon>Petrolisthes</taxon>
    </lineage>
</organism>
<reference evidence="2" key="1">
    <citation type="submission" date="2023-10" db="EMBL/GenBank/DDBJ databases">
        <title>Genome assemblies of two species of porcelain crab, Petrolisthes cinctipes and Petrolisthes manimaculis (Anomura: Porcellanidae).</title>
        <authorList>
            <person name="Angst P."/>
        </authorList>
    </citation>
    <scope>NUCLEOTIDE SEQUENCE</scope>
    <source>
        <strain evidence="2">PB745_01</strain>
        <tissue evidence="2">Gill</tissue>
    </source>
</reference>
<proteinExistence type="predicted"/>
<gene>
    <name evidence="2" type="ORF">Pcinc_038303</name>
</gene>
<keyword evidence="3" id="KW-1185">Reference proteome</keyword>
<sequence length="81" mass="9094">MTVSACPEPSHGGDERSIPPFHPPPHPTPENKHGLVNLRQKQVRKFHKRRSVLRIVVRACGGNVDEEELFHSGGDVWPQRG</sequence>
<dbReference type="AlphaFoldDB" id="A0AAE1ELQ3"/>
<protein>
    <submittedName>
        <fullName evidence="2">Uncharacterized protein</fullName>
    </submittedName>
</protein>
<comment type="caution">
    <text evidence="2">The sequence shown here is derived from an EMBL/GenBank/DDBJ whole genome shotgun (WGS) entry which is preliminary data.</text>
</comment>
<accession>A0AAE1ELQ3</accession>
<dbReference type="Proteomes" id="UP001286313">
    <property type="component" value="Unassembled WGS sequence"/>
</dbReference>
<evidence type="ECO:0000256" key="1">
    <source>
        <dbReference type="SAM" id="MobiDB-lite"/>
    </source>
</evidence>